<dbReference type="OrthoDB" id="9787920at2"/>
<dbReference type="Proteomes" id="UP000656077">
    <property type="component" value="Unassembled WGS sequence"/>
</dbReference>
<evidence type="ECO:0000259" key="1">
    <source>
        <dbReference type="PROSITE" id="PS51186"/>
    </source>
</evidence>
<name>A0A1V4IXV4_9CLOT</name>
<protein>
    <submittedName>
        <fullName evidence="3">Acetyltransferase (GNAT) family protein</fullName>
    </submittedName>
    <submittedName>
        <fullName evidence="2">GNAT family N-acetyltransferase</fullName>
    </submittedName>
</protein>
<dbReference type="EMBL" id="MZGT01000011">
    <property type="protein sequence ID" value="OPJ64739.1"/>
    <property type="molecule type" value="Genomic_DNA"/>
</dbReference>
<dbReference type="CDD" id="cd04301">
    <property type="entry name" value="NAT_SF"/>
    <property type="match status" value="1"/>
</dbReference>
<dbReference type="STRING" id="225345.CLCHR_10920"/>
<sequence>MDNITYKYIKYDGKEFEQVINLRFDVLFKPYGKITKYDYDELDNISFHLVAVCENTVVGYSRMTNFNGEGKITNVVVSQDYTKRGIGFEMLKKHIIKAKDEMMMNLHLNSRLETVNFYEKVGFISIGDTFLSDKSGLILQEMCFKVS</sequence>
<dbReference type="EMBL" id="WSRQ01000021">
    <property type="protein sequence ID" value="MVX64766.1"/>
    <property type="molecule type" value="Genomic_DNA"/>
</dbReference>
<feature type="domain" description="N-acetyltransferase" evidence="1">
    <location>
        <begin position="4"/>
        <end position="147"/>
    </location>
</feature>
<dbReference type="RefSeq" id="WP_079438681.1">
    <property type="nucleotide sequence ID" value="NZ_MZGT01000011.1"/>
</dbReference>
<reference evidence="3 5" key="1">
    <citation type="submission" date="2017-03" db="EMBL/GenBank/DDBJ databases">
        <title>Genome sequence of Clostridium chromiireducens DSM 23318.</title>
        <authorList>
            <person name="Poehlein A."/>
            <person name="Daniel R."/>
        </authorList>
    </citation>
    <scope>NUCLEOTIDE SEQUENCE [LARGE SCALE GENOMIC DNA]</scope>
    <source>
        <strain evidence="3 5">DSM 23318</strain>
    </source>
</reference>
<comment type="caution">
    <text evidence="3">The sequence shown here is derived from an EMBL/GenBank/DDBJ whole genome shotgun (WGS) entry which is preliminary data.</text>
</comment>
<dbReference type="GO" id="GO:0016747">
    <property type="term" value="F:acyltransferase activity, transferring groups other than amino-acyl groups"/>
    <property type="evidence" value="ECO:0007669"/>
    <property type="project" value="InterPro"/>
</dbReference>
<dbReference type="EMBL" id="QXDJ01000001">
    <property type="protein sequence ID" value="RII35959.1"/>
    <property type="molecule type" value="Genomic_DNA"/>
</dbReference>
<dbReference type="PROSITE" id="PS51186">
    <property type="entry name" value="GNAT"/>
    <property type="match status" value="1"/>
</dbReference>
<dbReference type="InterPro" id="IPR000182">
    <property type="entry name" value="GNAT_dom"/>
</dbReference>
<keyword evidence="3" id="KW-0808">Transferase</keyword>
<keyword evidence="5" id="KW-1185">Reference proteome</keyword>
<dbReference type="AlphaFoldDB" id="A0A1V4IXV4"/>
<accession>A0A1V4IXV4</accession>
<evidence type="ECO:0000313" key="6">
    <source>
        <dbReference type="Proteomes" id="UP000265930"/>
    </source>
</evidence>
<reference evidence="2" key="3">
    <citation type="submission" date="2019-12" db="EMBL/GenBank/DDBJ databases">
        <title>Microbes associate with the intestines of laboratory mice.</title>
        <authorList>
            <person name="Navarre W."/>
            <person name="Wong E."/>
        </authorList>
    </citation>
    <scope>NUCLEOTIDE SEQUENCE</scope>
    <source>
        <strain evidence="2">NM79_F5</strain>
    </source>
</reference>
<dbReference type="SUPFAM" id="SSF55729">
    <property type="entry name" value="Acyl-CoA N-acyltransferases (Nat)"/>
    <property type="match status" value="1"/>
</dbReference>
<organism evidence="3 5">
    <name type="scientific">Clostridium chromiireducens</name>
    <dbReference type="NCBI Taxonomy" id="225345"/>
    <lineage>
        <taxon>Bacteria</taxon>
        <taxon>Bacillati</taxon>
        <taxon>Bacillota</taxon>
        <taxon>Clostridia</taxon>
        <taxon>Eubacteriales</taxon>
        <taxon>Clostridiaceae</taxon>
        <taxon>Clostridium</taxon>
    </lineage>
</organism>
<proteinExistence type="predicted"/>
<dbReference type="Pfam" id="PF13673">
    <property type="entry name" value="Acetyltransf_10"/>
    <property type="match status" value="1"/>
</dbReference>
<dbReference type="Gene3D" id="3.40.630.30">
    <property type="match status" value="1"/>
</dbReference>
<dbReference type="Proteomes" id="UP000191056">
    <property type="component" value="Unassembled WGS sequence"/>
</dbReference>
<evidence type="ECO:0000313" key="4">
    <source>
        <dbReference type="EMBL" id="RII35959.1"/>
    </source>
</evidence>
<dbReference type="Proteomes" id="UP000265930">
    <property type="component" value="Unassembled WGS sequence"/>
</dbReference>
<reference evidence="4 6" key="2">
    <citation type="submission" date="2018-08" db="EMBL/GenBank/DDBJ databases">
        <title>Genome of Clostridium chromiireducens C1, DSM12136.</title>
        <authorList>
            <person name="Xing M."/>
            <person name="Wei Y."/>
            <person name="Ang E.L."/>
            <person name="Zhao H."/>
            <person name="Zhang Y."/>
        </authorList>
    </citation>
    <scope>NUCLEOTIDE SEQUENCE [LARGE SCALE GENOMIC DNA]</scope>
    <source>
        <strain evidence="4 6">C1</strain>
    </source>
</reference>
<evidence type="ECO:0000313" key="2">
    <source>
        <dbReference type="EMBL" id="MVX64766.1"/>
    </source>
</evidence>
<evidence type="ECO:0000313" key="3">
    <source>
        <dbReference type="EMBL" id="OPJ64739.1"/>
    </source>
</evidence>
<dbReference type="InterPro" id="IPR016181">
    <property type="entry name" value="Acyl_CoA_acyltransferase"/>
</dbReference>
<gene>
    <name evidence="3" type="ORF">CLCHR_10920</name>
    <name evidence="4" type="ORF">D2A34_00900</name>
    <name evidence="2" type="ORF">GKZ28_13790</name>
</gene>
<evidence type="ECO:0000313" key="5">
    <source>
        <dbReference type="Proteomes" id="UP000191056"/>
    </source>
</evidence>